<dbReference type="PANTHER" id="PTHR11567:SF142">
    <property type="entry name" value="PHOSPHOGLYCERATE MUTASE-LIKE PROTEIN"/>
    <property type="match status" value="1"/>
</dbReference>
<evidence type="ECO:0000256" key="3">
    <source>
        <dbReference type="SAM" id="Phobius"/>
    </source>
</evidence>
<dbReference type="Proteomes" id="UP000781932">
    <property type="component" value="Unassembled WGS sequence"/>
</dbReference>
<evidence type="ECO:0000313" key="4">
    <source>
        <dbReference type="EMBL" id="KAF9875248.1"/>
    </source>
</evidence>
<evidence type="ECO:0000256" key="2">
    <source>
        <dbReference type="SAM" id="MobiDB-lite"/>
    </source>
</evidence>
<accession>A0A9P6LJ23</accession>
<gene>
    <name evidence="4" type="ORF">CkaCkLH20_07068</name>
</gene>
<keyword evidence="3" id="KW-1133">Transmembrane helix</keyword>
<keyword evidence="5" id="KW-1185">Reference proteome</keyword>
<dbReference type="PANTHER" id="PTHR11567">
    <property type="entry name" value="ACID PHOSPHATASE-RELATED"/>
    <property type="match status" value="1"/>
</dbReference>
<feature type="region of interest" description="Disordered" evidence="2">
    <location>
        <begin position="462"/>
        <end position="489"/>
    </location>
</feature>
<protein>
    <submittedName>
        <fullName evidence="4">Histidine acid phosphatase</fullName>
    </submittedName>
</protein>
<dbReference type="GO" id="GO:0016791">
    <property type="term" value="F:phosphatase activity"/>
    <property type="evidence" value="ECO:0007669"/>
    <property type="project" value="TreeGrafter"/>
</dbReference>
<dbReference type="GeneID" id="62162859"/>
<feature type="compositionally biased region" description="Polar residues" evidence="2">
    <location>
        <begin position="463"/>
        <end position="483"/>
    </location>
</feature>
<dbReference type="RefSeq" id="XP_038744709.1">
    <property type="nucleotide sequence ID" value="XM_038889785.1"/>
</dbReference>
<evidence type="ECO:0000313" key="5">
    <source>
        <dbReference type="Proteomes" id="UP000781932"/>
    </source>
</evidence>
<dbReference type="Pfam" id="PF00328">
    <property type="entry name" value="His_Phos_2"/>
    <property type="match status" value="1"/>
</dbReference>
<dbReference type="Gene3D" id="3.40.50.1240">
    <property type="entry name" value="Phosphoglycerate mutase-like"/>
    <property type="match status" value="1"/>
</dbReference>
<dbReference type="SUPFAM" id="SSF53254">
    <property type="entry name" value="Phosphoglycerate mutase-like"/>
    <property type="match status" value="1"/>
</dbReference>
<reference evidence="4" key="2">
    <citation type="submission" date="2020-11" db="EMBL/GenBank/DDBJ databases">
        <title>Whole genome sequencing of Colletotrichum sp.</title>
        <authorList>
            <person name="Li H."/>
        </authorList>
    </citation>
    <scope>NUCLEOTIDE SEQUENCE</scope>
    <source>
        <strain evidence="4">CkLH20</strain>
    </source>
</reference>
<feature type="transmembrane region" description="Helical" evidence="3">
    <location>
        <begin position="432"/>
        <end position="457"/>
    </location>
</feature>
<organism evidence="4 5">
    <name type="scientific">Colletotrichum karsti</name>
    <dbReference type="NCBI Taxonomy" id="1095194"/>
    <lineage>
        <taxon>Eukaryota</taxon>
        <taxon>Fungi</taxon>
        <taxon>Dikarya</taxon>
        <taxon>Ascomycota</taxon>
        <taxon>Pezizomycotina</taxon>
        <taxon>Sordariomycetes</taxon>
        <taxon>Hypocreomycetidae</taxon>
        <taxon>Glomerellales</taxon>
        <taxon>Glomerellaceae</taxon>
        <taxon>Colletotrichum</taxon>
        <taxon>Colletotrichum boninense species complex</taxon>
    </lineage>
</organism>
<dbReference type="InterPro" id="IPR000560">
    <property type="entry name" value="His_Pase_clade-2"/>
</dbReference>
<keyword evidence="3" id="KW-0472">Membrane</keyword>
<proteinExistence type="inferred from homology"/>
<name>A0A9P6LJ23_9PEZI</name>
<dbReference type="InterPro" id="IPR050645">
    <property type="entry name" value="Histidine_acid_phosphatase"/>
</dbReference>
<evidence type="ECO:0000256" key="1">
    <source>
        <dbReference type="ARBA" id="ARBA00005375"/>
    </source>
</evidence>
<reference evidence="4" key="1">
    <citation type="submission" date="2020-03" db="EMBL/GenBank/DDBJ databases">
        <authorList>
            <person name="He L."/>
        </authorList>
    </citation>
    <scope>NUCLEOTIDE SEQUENCE</scope>
    <source>
        <strain evidence="4">CkLH20</strain>
    </source>
</reference>
<sequence>MNAKSLKKLGIMIGKGLIAASWLASTAVAETVHGVVVFTRHGDRNTKHYGAQAITSVGAQQCFQVGSDYRSRYLESGSPHRILDISEDKYVSSQIYASAPDQSLLKNSATAFLQGLYPPLTDLDAEIATTTLNNGSESSNPLNGYQYVFLHGENKNSPDTIWIKGDDGCPANAAAYKSFEESDEFKTRLETTKDFYGSFYDVLESVYDYKPENMTYKNAYDIFDLVNVARIHNSTSLARNVTDEELFQLRTLADSSEFGYNFNASQPARAIHAQTLTAGILAQLNETITSEGKLKFSLLSGSYDTFLAFFGLMDLVSVSTNFTGLPDYASTIAFELVSDNTTTFPADADADMRVRFLFRNSTFGELTPYPLFGTSEETLSWPEFVSEMQGRAISTVEEWCNVCSSVQDFCFTSQSEAPSSDSGKSGSGMSNAVAGVIGAAVTLGVVAIAGAIAFVVLRKRRSTSAVAGSQRQQSGGEKSSLRSGGSGSV</sequence>
<keyword evidence="3" id="KW-0812">Transmembrane</keyword>
<dbReference type="OrthoDB" id="258392at2759"/>
<dbReference type="AlphaFoldDB" id="A0A9P6LJ23"/>
<comment type="caution">
    <text evidence="4">The sequence shown here is derived from an EMBL/GenBank/DDBJ whole genome shotgun (WGS) entry which is preliminary data.</text>
</comment>
<dbReference type="InterPro" id="IPR029033">
    <property type="entry name" value="His_PPase_superfam"/>
</dbReference>
<comment type="similarity">
    <text evidence="1">Belongs to the histidine acid phosphatase family.</text>
</comment>
<dbReference type="EMBL" id="JAATWM020000022">
    <property type="protein sequence ID" value="KAF9875248.1"/>
    <property type="molecule type" value="Genomic_DNA"/>
</dbReference>